<evidence type="ECO:0000313" key="2">
    <source>
        <dbReference type="Proteomes" id="UP001500842"/>
    </source>
</evidence>
<protein>
    <submittedName>
        <fullName evidence="1">DUF2064 domain-containing protein</fullName>
    </submittedName>
</protein>
<dbReference type="InterPro" id="IPR018641">
    <property type="entry name" value="Trfase_1_rSAM/seldom-assoc"/>
</dbReference>
<comment type="caution">
    <text evidence="1">The sequence shown here is derived from an EMBL/GenBank/DDBJ whole genome shotgun (WGS) entry which is preliminary data.</text>
</comment>
<name>A0ABN2AMB8_9ACTN</name>
<dbReference type="InterPro" id="IPR029044">
    <property type="entry name" value="Nucleotide-diphossugar_trans"/>
</dbReference>
<dbReference type="Pfam" id="PF09837">
    <property type="entry name" value="DUF2064"/>
    <property type="match status" value="1"/>
</dbReference>
<organism evidence="1 2">
    <name type="scientific">Nocardioides humi</name>
    <dbReference type="NCBI Taxonomy" id="449461"/>
    <lineage>
        <taxon>Bacteria</taxon>
        <taxon>Bacillati</taxon>
        <taxon>Actinomycetota</taxon>
        <taxon>Actinomycetes</taxon>
        <taxon>Propionibacteriales</taxon>
        <taxon>Nocardioidaceae</taxon>
        <taxon>Nocardioides</taxon>
    </lineage>
</organism>
<reference evidence="1 2" key="1">
    <citation type="journal article" date="2019" name="Int. J. Syst. Evol. Microbiol.">
        <title>The Global Catalogue of Microorganisms (GCM) 10K type strain sequencing project: providing services to taxonomists for standard genome sequencing and annotation.</title>
        <authorList>
            <consortium name="The Broad Institute Genomics Platform"/>
            <consortium name="The Broad Institute Genome Sequencing Center for Infectious Disease"/>
            <person name="Wu L."/>
            <person name="Ma J."/>
        </authorList>
    </citation>
    <scope>NUCLEOTIDE SEQUENCE [LARGE SCALE GENOMIC DNA]</scope>
    <source>
        <strain evidence="1 2">JCM 14942</strain>
    </source>
</reference>
<dbReference type="PANTHER" id="PTHR36529">
    <property type="entry name" value="SLL1095 PROTEIN"/>
    <property type="match status" value="1"/>
</dbReference>
<dbReference type="PANTHER" id="PTHR36529:SF1">
    <property type="entry name" value="GLYCOSYLTRANSFERASE"/>
    <property type="match status" value="1"/>
</dbReference>
<dbReference type="RefSeq" id="WP_141006886.1">
    <property type="nucleotide sequence ID" value="NZ_BAAAOR010000023.1"/>
</dbReference>
<accession>A0ABN2AMB8</accession>
<proteinExistence type="predicted"/>
<gene>
    <name evidence="1" type="ORF">GCM10009788_25610</name>
</gene>
<keyword evidence="2" id="KW-1185">Reference proteome</keyword>
<evidence type="ECO:0000313" key="1">
    <source>
        <dbReference type="EMBL" id="GAA1520623.1"/>
    </source>
</evidence>
<dbReference type="SUPFAM" id="SSF53448">
    <property type="entry name" value="Nucleotide-diphospho-sugar transferases"/>
    <property type="match status" value="1"/>
</dbReference>
<dbReference type="Gene3D" id="3.90.550.10">
    <property type="entry name" value="Spore Coat Polysaccharide Biosynthesis Protein SpsA, Chain A"/>
    <property type="match status" value="1"/>
</dbReference>
<dbReference type="EMBL" id="BAAAOR010000023">
    <property type="protein sequence ID" value="GAA1520623.1"/>
    <property type="molecule type" value="Genomic_DNA"/>
</dbReference>
<sequence>MTTVLVLAKAPVAGRVKTRLAADIGVAAAARVAAASLLDTLAVCTSAVGPGRCRLALEGDLAEAVAGLRLCRAVEGWSVVGQSGDGLGDRIAGAFAGLAGPVVQIGMDTPQLTSGLLLDAAARLDGYDAVLGPAEDGGWWLLGLRDPAAATAVAAVPMSTPRTGELTRRALEDAGLSVATAPVLRDVDDLSDLRAVAAGGVGHFAATAAEVLR</sequence>
<dbReference type="Proteomes" id="UP001500842">
    <property type="component" value="Unassembled WGS sequence"/>
</dbReference>